<dbReference type="AlphaFoldDB" id="A0AA39MFY1"/>
<evidence type="ECO:0000256" key="1">
    <source>
        <dbReference type="SAM" id="Phobius"/>
    </source>
</evidence>
<comment type="caution">
    <text evidence="3">The sequence shown here is derived from an EMBL/GenBank/DDBJ whole genome shotgun (WGS) entry which is preliminary data.</text>
</comment>
<evidence type="ECO:0000313" key="4">
    <source>
        <dbReference type="Proteomes" id="UP001175226"/>
    </source>
</evidence>
<evidence type="ECO:0000313" key="3">
    <source>
        <dbReference type="EMBL" id="KAK0432065.1"/>
    </source>
</evidence>
<keyword evidence="1" id="KW-1133">Transmembrane helix</keyword>
<keyword evidence="1" id="KW-0812">Transmembrane</keyword>
<dbReference type="PANTHER" id="PTHR40465">
    <property type="entry name" value="CHROMOSOME 1, WHOLE GENOME SHOTGUN SEQUENCE"/>
    <property type="match status" value="1"/>
</dbReference>
<organism evidence="3 4">
    <name type="scientific">Armillaria borealis</name>
    <dbReference type="NCBI Taxonomy" id="47425"/>
    <lineage>
        <taxon>Eukaryota</taxon>
        <taxon>Fungi</taxon>
        <taxon>Dikarya</taxon>
        <taxon>Basidiomycota</taxon>
        <taxon>Agaricomycotina</taxon>
        <taxon>Agaricomycetes</taxon>
        <taxon>Agaricomycetidae</taxon>
        <taxon>Agaricales</taxon>
        <taxon>Marasmiineae</taxon>
        <taxon>Physalacriaceae</taxon>
        <taxon>Armillaria</taxon>
    </lineage>
</organism>
<keyword evidence="4" id="KW-1185">Reference proteome</keyword>
<feature type="domain" description="DUF6534" evidence="2">
    <location>
        <begin position="133"/>
        <end position="192"/>
    </location>
</feature>
<feature type="transmembrane region" description="Helical" evidence="1">
    <location>
        <begin position="20"/>
        <end position="41"/>
    </location>
</feature>
<dbReference type="PANTHER" id="PTHR40465:SF1">
    <property type="entry name" value="DUF6534 DOMAIN-CONTAINING PROTEIN"/>
    <property type="match status" value="1"/>
</dbReference>
<protein>
    <recommendedName>
        <fullName evidence="2">DUF6534 domain-containing protein</fullName>
    </recommendedName>
</protein>
<dbReference type="InterPro" id="IPR045339">
    <property type="entry name" value="DUF6534"/>
</dbReference>
<name>A0AA39MFY1_9AGAR</name>
<dbReference type="Proteomes" id="UP001175226">
    <property type="component" value="Unassembled WGS sequence"/>
</dbReference>
<evidence type="ECO:0000259" key="2">
    <source>
        <dbReference type="Pfam" id="PF20152"/>
    </source>
</evidence>
<accession>A0AA39MFY1</accession>
<feature type="transmembrane region" description="Helical" evidence="1">
    <location>
        <begin position="126"/>
        <end position="147"/>
    </location>
</feature>
<proteinExistence type="predicted"/>
<feature type="transmembrane region" description="Helical" evidence="1">
    <location>
        <begin position="96"/>
        <end position="114"/>
    </location>
</feature>
<dbReference type="EMBL" id="JAUEPT010000101">
    <property type="protein sequence ID" value="KAK0432065.1"/>
    <property type="molecule type" value="Genomic_DNA"/>
</dbReference>
<reference evidence="3" key="1">
    <citation type="submission" date="2023-06" db="EMBL/GenBank/DDBJ databases">
        <authorList>
            <consortium name="Lawrence Berkeley National Laboratory"/>
            <person name="Ahrendt S."/>
            <person name="Sahu N."/>
            <person name="Indic B."/>
            <person name="Wong-Bajracharya J."/>
            <person name="Merenyi Z."/>
            <person name="Ke H.-M."/>
            <person name="Monk M."/>
            <person name="Kocsube S."/>
            <person name="Drula E."/>
            <person name="Lipzen A."/>
            <person name="Balint B."/>
            <person name="Henrissat B."/>
            <person name="Andreopoulos B."/>
            <person name="Martin F.M."/>
            <person name="Harder C.B."/>
            <person name="Rigling D."/>
            <person name="Ford K.L."/>
            <person name="Foster G.D."/>
            <person name="Pangilinan J."/>
            <person name="Papanicolaou A."/>
            <person name="Barry K."/>
            <person name="LaButti K."/>
            <person name="Viragh M."/>
            <person name="Koriabine M."/>
            <person name="Yan M."/>
            <person name="Riley R."/>
            <person name="Champramary S."/>
            <person name="Plett K.L."/>
            <person name="Tsai I.J."/>
            <person name="Slot J."/>
            <person name="Sipos G."/>
            <person name="Plett J."/>
            <person name="Nagy L.G."/>
            <person name="Grigoriev I.V."/>
        </authorList>
    </citation>
    <scope>NUCLEOTIDE SEQUENCE</scope>
    <source>
        <strain evidence="3">FPL87.14</strain>
    </source>
</reference>
<feature type="transmembrane region" description="Helical" evidence="1">
    <location>
        <begin position="153"/>
        <end position="175"/>
    </location>
</feature>
<feature type="transmembrane region" description="Helical" evidence="1">
    <location>
        <begin position="53"/>
        <end position="76"/>
    </location>
</feature>
<keyword evidence="1" id="KW-0472">Membrane</keyword>
<dbReference type="Pfam" id="PF20152">
    <property type="entry name" value="DUF6534"/>
    <property type="match status" value="1"/>
</dbReference>
<sequence>MTSQAQTTVPPLGMTLGPLYIGSTIAAILFGITNLQVVIYYKKYPHDWWVYRYSVVVLWVLDSLHVAFSTHAMYHYLVDLFGDHDGIYRIIWSFKLHQLLNMVIVVGVYVVYAIRIWKLGRHFGKILPWFVVLIATVAVSTGVFSIYDAAWSLLVLITYLVWPNTLIFLGVNFILPKLYVNSLLVMLNCRRHHRPPTNSEFSEPKVLRFAPNNSGTDIDEVNINVSMDSVQSLNHAEDASVHA</sequence>
<gene>
    <name evidence="3" type="ORF">EV421DRAFT_1911256</name>
</gene>